<gene>
    <name evidence="2" type="ORF">NEMVEDRAFT_v1g209432</name>
</gene>
<dbReference type="OrthoDB" id="5839451at2759"/>
<dbReference type="STRING" id="45351.A7SAW3"/>
<proteinExistence type="predicted"/>
<dbReference type="EMBL" id="DS469612">
    <property type="protein sequence ID" value="EDO39150.1"/>
    <property type="molecule type" value="Genomic_DNA"/>
</dbReference>
<accession>A7SAW3</accession>
<feature type="compositionally biased region" description="Basic and acidic residues" evidence="1">
    <location>
        <begin position="1"/>
        <end position="12"/>
    </location>
</feature>
<dbReference type="PANTHER" id="PTHR22973:SF12">
    <property type="entry name" value="LD35087P"/>
    <property type="match status" value="1"/>
</dbReference>
<dbReference type="GO" id="GO:0000062">
    <property type="term" value="F:fatty-acyl-CoA binding"/>
    <property type="evidence" value="ECO:0007669"/>
    <property type="project" value="InterPro"/>
</dbReference>
<dbReference type="KEGG" id="nve:5510752"/>
<sequence length="107" mass="12415">MADDQQSREAESSPHNLTITDDQNASINISNGALGNEADSQPYKYGFSLQQYYKYCLKYYHREKKIIKMTYDEKLQLTAFWKQASCGKYDSTKFPEVGYFDVIGNDR</sequence>
<dbReference type="PANTHER" id="PTHR22973">
    <property type="entry name" value="LD35087P"/>
    <property type="match status" value="1"/>
</dbReference>
<dbReference type="InterPro" id="IPR052269">
    <property type="entry name" value="Golgi-PI4KB_interaction"/>
</dbReference>
<dbReference type="InParanoid" id="A7SAW3"/>
<dbReference type="Proteomes" id="UP000001593">
    <property type="component" value="Unassembled WGS sequence"/>
</dbReference>
<dbReference type="InterPro" id="IPR035984">
    <property type="entry name" value="Acyl-CoA-binding_sf"/>
</dbReference>
<keyword evidence="3" id="KW-1185">Reference proteome</keyword>
<feature type="compositionally biased region" description="Polar residues" evidence="1">
    <location>
        <begin position="13"/>
        <end position="22"/>
    </location>
</feature>
<evidence type="ECO:0000313" key="2">
    <source>
        <dbReference type="EMBL" id="EDO39150.1"/>
    </source>
</evidence>
<dbReference type="SUPFAM" id="SSF47027">
    <property type="entry name" value="Acyl-CoA binding protein"/>
    <property type="match status" value="1"/>
</dbReference>
<evidence type="ECO:0000313" key="3">
    <source>
        <dbReference type="Proteomes" id="UP000001593"/>
    </source>
</evidence>
<feature type="region of interest" description="Disordered" evidence="1">
    <location>
        <begin position="1"/>
        <end position="22"/>
    </location>
</feature>
<feature type="non-terminal residue" evidence="2">
    <location>
        <position position="1"/>
    </location>
</feature>
<organism evidence="2 3">
    <name type="scientific">Nematostella vectensis</name>
    <name type="common">Starlet sea anemone</name>
    <dbReference type="NCBI Taxonomy" id="45351"/>
    <lineage>
        <taxon>Eukaryota</taxon>
        <taxon>Metazoa</taxon>
        <taxon>Cnidaria</taxon>
        <taxon>Anthozoa</taxon>
        <taxon>Hexacorallia</taxon>
        <taxon>Actiniaria</taxon>
        <taxon>Edwardsiidae</taxon>
        <taxon>Nematostella</taxon>
    </lineage>
</organism>
<dbReference type="HOGENOM" id="CLU_2216498_0_0_1"/>
<reference evidence="2 3" key="1">
    <citation type="journal article" date="2007" name="Science">
        <title>Sea anemone genome reveals ancestral eumetazoan gene repertoire and genomic organization.</title>
        <authorList>
            <person name="Putnam N.H."/>
            <person name="Srivastava M."/>
            <person name="Hellsten U."/>
            <person name="Dirks B."/>
            <person name="Chapman J."/>
            <person name="Salamov A."/>
            <person name="Terry A."/>
            <person name="Shapiro H."/>
            <person name="Lindquist E."/>
            <person name="Kapitonov V.V."/>
            <person name="Jurka J."/>
            <person name="Genikhovich G."/>
            <person name="Grigoriev I.V."/>
            <person name="Lucas S.M."/>
            <person name="Steele R.E."/>
            <person name="Finnerty J.R."/>
            <person name="Technau U."/>
            <person name="Martindale M.Q."/>
            <person name="Rokhsar D.S."/>
        </authorList>
    </citation>
    <scope>NUCLEOTIDE SEQUENCE [LARGE SCALE GENOMIC DNA]</scope>
    <source>
        <strain evidence="3">CH2 X CH6</strain>
    </source>
</reference>
<name>A7SAW3_NEMVE</name>
<dbReference type="AlphaFoldDB" id="A7SAW3"/>
<protein>
    <submittedName>
        <fullName evidence="2">Uncharacterized protein</fullName>
    </submittedName>
</protein>
<dbReference type="PhylomeDB" id="A7SAW3"/>
<evidence type="ECO:0000256" key="1">
    <source>
        <dbReference type="SAM" id="MobiDB-lite"/>
    </source>
</evidence>